<dbReference type="GO" id="GO:0015935">
    <property type="term" value="C:small ribosomal subunit"/>
    <property type="evidence" value="ECO:0007669"/>
    <property type="project" value="TreeGrafter"/>
</dbReference>
<evidence type="ECO:0000256" key="5">
    <source>
        <dbReference type="ARBA" id="ARBA00023274"/>
    </source>
</evidence>
<dbReference type="SUPFAM" id="SSF46992">
    <property type="entry name" value="Ribosomal protein S20"/>
    <property type="match status" value="1"/>
</dbReference>
<dbReference type="EMBL" id="NPEZ01000001">
    <property type="protein sequence ID" value="OZT78198.1"/>
    <property type="molecule type" value="Genomic_DNA"/>
</dbReference>
<evidence type="ECO:0000256" key="4">
    <source>
        <dbReference type="ARBA" id="ARBA00022980"/>
    </source>
</evidence>
<comment type="similarity">
    <text evidence="1 7">Belongs to the bacterial ribosomal protein bS20 family.</text>
</comment>
<dbReference type="RefSeq" id="WP_031548992.1">
    <property type="nucleotide sequence ID" value="NZ_BMCA01000001.1"/>
</dbReference>
<dbReference type="Gene3D" id="1.20.58.110">
    <property type="entry name" value="Ribosomal protein S20"/>
    <property type="match status" value="1"/>
</dbReference>
<evidence type="ECO:0000256" key="7">
    <source>
        <dbReference type="HAMAP-Rule" id="MF_00500"/>
    </source>
</evidence>
<reference evidence="10 14" key="5">
    <citation type="submission" date="2022-12" db="EMBL/GenBank/DDBJ databases">
        <title>Genome analysis and biological profiling of marine Salinicoccus roseus MOSEL-ME25.</title>
        <authorList>
            <person name="Mirza F.T."/>
            <person name="Xie Y."/>
            <person name="Shinwari Z.K."/>
        </authorList>
    </citation>
    <scope>NUCLEOTIDE SEQUENCE [LARGE SCALE GENOMIC DNA]</scope>
    <source>
        <strain evidence="10 14">MOSEL-ME25</strain>
    </source>
</reference>
<keyword evidence="4 7" id="KW-0689">Ribosomal protein</keyword>
<evidence type="ECO:0000256" key="2">
    <source>
        <dbReference type="ARBA" id="ARBA00022730"/>
    </source>
</evidence>
<reference evidence="11 13" key="2">
    <citation type="submission" date="2017-07" db="EMBL/GenBank/DDBJ databases">
        <title>Shotgun whole genome sequences of three halophilic bacterial isolates.</title>
        <authorList>
            <person name="Pozzo T."/>
            <person name="Higdon S.M."/>
            <person name="Quillaguaman J."/>
        </authorList>
    </citation>
    <scope>NUCLEOTIDE SEQUENCE [LARGE SCALE GENOMIC DNA]</scope>
    <source>
        <strain evidence="11 13">BU-1</strain>
    </source>
</reference>
<protein>
    <recommendedName>
        <fullName evidence="6 7">Small ribosomal subunit protein bS20</fullName>
    </recommendedName>
</protein>
<accession>A0A0C2DP42</accession>
<dbReference type="GO" id="GO:0005829">
    <property type="term" value="C:cytosol"/>
    <property type="evidence" value="ECO:0007669"/>
    <property type="project" value="TreeGrafter"/>
</dbReference>
<dbReference type="Pfam" id="PF01649">
    <property type="entry name" value="Ribosomal_S20p"/>
    <property type="match status" value="1"/>
</dbReference>
<dbReference type="Proteomes" id="UP000216682">
    <property type="component" value="Unassembled WGS sequence"/>
</dbReference>
<reference evidence="10" key="4">
    <citation type="submission" date="2020-04" db="EMBL/GenBank/DDBJ databases">
        <authorList>
            <person name="Tanveer F."/>
            <person name="Xie Y."/>
            <person name="Shinwari Z.K."/>
        </authorList>
    </citation>
    <scope>NUCLEOTIDE SEQUENCE</scope>
    <source>
        <strain evidence="10">MOSEL-ME25</strain>
    </source>
</reference>
<keyword evidence="14" id="KW-1185">Reference proteome</keyword>
<dbReference type="HAMAP" id="MF_00500">
    <property type="entry name" value="Ribosomal_bS20"/>
    <property type="match status" value="1"/>
</dbReference>
<evidence type="ECO:0000313" key="12">
    <source>
        <dbReference type="Proteomes" id="UP000031546"/>
    </source>
</evidence>
<organism evidence="9 12">
    <name type="scientific">Salinicoccus roseus</name>
    <dbReference type="NCBI Taxonomy" id="45670"/>
    <lineage>
        <taxon>Bacteria</taxon>
        <taxon>Bacillati</taxon>
        <taxon>Bacillota</taxon>
        <taxon>Bacilli</taxon>
        <taxon>Bacillales</taxon>
        <taxon>Staphylococcaceae</taxon>
        <taxon>Salinicoccus</taxon>
    </lineage>
</organism>
<evidence type="ECO:0000313" key="13">
    <source>
        <dbReference type="Proteomes" id="UP000216682"/>
    </source>
</evidence>
<comment type="caution">
    <text evidence="9">The sequence shown here is derived from an EMBL/GenBank/DDBJ whole genome shotgun (WGS) entry which is preliminary data.</text>
</comment>
<evidence type="ECO:0000313" key="11">
    <source>
        <dbReference type="EMBL" id="OZT78198.1"/>
    </source>
</evidence>
<keyword evidence="2 7" id="KW-0699">rRNA-binding</keyword>
<reference evidence="9 12" key="1">
    <citation type="submission" date="2015-01" db="EMBL/GenBank/DDBJ databases">
        <title>Genome sequences of high lactate-tolerant strain Salinicoccus roseus W12 with industrial interest.</title>
        <authorList>
            <person name="Wang H."/>
            <person name="Yu B."/>
        </authorList>
    </citation>
    <scope>NUCLEOTIDE SEQUENCE [LARGE SCALE GENOMIC DNA]</scope>
    <source>
        <strain evidence="9 12">W12</strain>
    </source>
</reference>
<dbReference type="PANTHER" id="PTHR33398">
    <property type="entry name" value="30S RIBOSOMAL PROTEIN S20"/>
    <property type="match status" value="1"/>
</dbReference>
<dbReference type="Proteomes" id="UP000031546">
    <property type="component" value="Unassembled WGS sequence"/>
</dbReference>
<sequence>MPNIKSAIKRVKTTESAHNQNIAQKSEMRTAVKRAMTAKENNSENVETLVSNAVKHVDKASKKNLIHGNKAARMKSKLMAK</sequence>
<dbReference type="InterPro" id="IPR036510">
    <property type="entry name" value="Ribosomal_bS20_sf"/>
</dbReference>
<feature type="region of interest" description="Disordered" evidence="8">
    <location>
        <begin position="1"/>
        <end position="27"/>
    </location>
</feature>
<dbReference type="AlphaFoldDB" id="A0A0C2DP42"/>
<gene>
    <name evidence="7 10" type="primary">rpsT</name>
    <name evidence="11" type="ORF">CFN03_02645</name>
    <name evidence="10" type="ORF">F7P68_0000005</name>
    <name evidence="9" type="ORF">SN16_00005</name>
</gene>
<dbReference type="GO" id="GO:0003735">
    <property type="term" value="F:structural constituent of ribosome"/>
    <property type="evidence" value="ECO:0007669"/>
    <property type="project" value="InterPro"/>
</dbReference>
<proteinExistence type="inferred from homology"/>
<evidence type="ECO:0000313" key="10">
    <source>
        <dbReference type="EMBL" id="MDB0578916.1"/>
    </source>
</evidence>
<dbReference type="PANTHER" id="PTHR33398:SF1">
    <property type="entry name" value="SMALL RIBOSOMAL SUBUNIT PROTEIN BS20C"/>
    <property type="match status" value="1"/>
</dbReference>
<feature type="compositionally biased region" description="Polar residues" evidence="8">
    <location>
        <begin position="14"/>
        <end position="24"/>
    </location>
</feature>
<evidence type="ECO:0000313" key="9">
    <source>
        <dbReference type="EMBL" id="KIH71788.1"/>
    </source>
</evidence>
<keyword evidence="5 7" id="KW-0687">Ribonucleoprotein</keyword>
<dbReference type="EMBL" id="JABEVU030000001">
    <property type="protein sequence ID" value="MDB0578916.1"/>
    <property type="molecule type" value="Genomic_DNA"/>
</dbReference>
<reference evidence="14" key="3">
    <citation type="submission" date="2020-04" db="EMBL/GenBank/DDBJ databases">
        <title>Genome analysis and biological profiling of marine Cellulosimicrobium funkei MOSEL-ME6.</title>
        <authorList>
            <person name="Tanveer F."/>
            <person name="Xie Y."/>
            <person name="Shinwari Z.K."/>
        </authorList>
    </citation>
    <scope>NUCLEOTIDE SEQUENCE [LARGE SCALE GENOMIC DNA]</scope>
    <source>
        <strain evidence="14">MOSEL-ME25</strain>
    </source>
</reference>
<dbReference type="InterPro" id="IPR002583">
    <property type="entry name" value="Ribosomal_bS20"/>
</dbReference>
<comment type="function">
    <text evidence="7">Binds directly to 16S ribosomal RNA.</text>
</comment>
<dbReference type="OrthoDB" id="9808392at2"/>
<evidence type="ECO:0000256" key="1">
    <source>
        <dbReference type="ARBA" id="ARBA00007634"/>
    </source>
</evidence>
<dbReference type="GeneID" id="77843920"/>
<evidence type="ECO:0000256" key="8">
    <source>
        <dbReference type="SAM" id="MobiDB-lite"/>
    </source>
</evidence>
<dbReference type="GO" id="GO:0006412">
    <property type="term" value="P:translation"/>
    <property type="evidence" value="ECO:0007669"/>
    <property type="project" value="UniProtKB-UniRule"/>
</dbReference>
<keyword evidence="3 7" id="KW-0694">RNA-binding</keyword>
<dbReference type="STRING" id="45670.SN16_00005"/>
<evidence type="ECO:0000256" key="3">
    <source>
        <dbReference type="ARBA" id="ARBA00022884"/>
    </source>
</evidence>
<evidence type="ECO:0000313" key="14">
    <source>
        <dbReference type="Proteomes" id="UP000527860"/>
    </source>
</evidence>
<name>A0A0C2DP42_9STAP</name>
<dbReference type="EMBL" id="JXII01000001">
    <property type="protein sequence ID" value="KIH71788.1"/>
    <property type="molecule type" value="Genomic_DNA"/>
</dbReference>
<dbReference type="NCBIfam" id="TIGR00029">
    <property type="entry name" value="S20"/>
    <property type="match status" value="1"/>
</dbReference>
<evidence type="ECO:0000256" key="6">
    <source>
        <dbReference type="ARBA" id="ARBA00035136"/>
    </source>
</evidence>
<dbReference type="Proteomes" id="UP000527860">
    <property type="component" value="Unassembled WGS sequence"/>
</dbReference>
<dbReference type="GO" id="GO:0070181">
    <property type="term" value="F:small ribosomal subunit rRNA binding"/>
    <property type="evidence" value="ECO:0007669"/>
    <property type="project" value="TreeGrafter"/>
</dbReference>